<dbReference type="OrthoDB" id="10366222at2759"/>
<feature type="transmembrane region" description="Helical" evidence="1">
    <location>
        <begin position="33"/>
        <end position="55"/>
    </location>
</feature>
<evidence type="ECO:0000256" key="1">
    <source>
        <dbReference type="SAM" id="Phobius"/>
    </source>
</evidence>
<evidence type="ECO:0000313" key="3">
    <source>
        <dbReference type="Proteomes" id="UP000031516"/>
    </source>
</evidence>
<keyword evidence="1" id="KW-1133">Transmembrane helix</keyword>
<organism evidence="2 3">
    <name type="scientific">Kluyveromyces dobzhanskii CBS 2104</name>
    <dbReference type="NCBI Taxonomy" id="1427455"/>
    <lineage>
        <taxon>Eukaryota</taxon>
        <taxon>Fungi</taxon>
        <taxon>Dikarya</taxon>
        <taxon>Ascomycota</taxon>
        <taxon>Saccharomycotina</taxon>
        <taxon>Saccharomycetes</taxon>
        <taxon>Saccharomycetales</taxon>
        <taxon>Saccharomycetaceae</taxon>
        <taxon>Kluyveromyces</taxon>
    </lineage>
</organism>
<sequence length="75" mass="8096">MNPTFVTAFRRSAVRLSQASADASSHNMSTGKWFGTLTGVALLLAAGAAGLQWAYNDSAIDRIFAKERRQGGQHR</sequence>
<proteinExistence type="predicted"/>
<evidence type="ECO:0000313" key="2">
    <source>
        <dbReference type="EMBL" id="CDO96555.1"/>
    </source>
</evidence>
<keyword evidence="3" id="KW-1185">Reference proteome</keyword>
<comment type="caution">
    <text evidence="2">The sequence shown here is derived from an EMBL/GenBank/DDBJ whole genome shotgun (WGS) entry which is preliminary data.</text>
</comment>
<gene>
    <name evidence="2" type="ORF">KLDO_g4753</name>
</gene>
<dbReference type="AlphaFoldDB" id="A0A0A8LDX2"/>
<keyword evidence="1" id="KW-0472">Membrane</keyword>
<dbReference type="Proteomes" id="UP000031516">
    <property type="component" value="Unassembled WGS sequence"/>
</dbReference>
<keyword evidence="1" id="KW-0812">Transmembrane</keyword>
<accession>A0A0A8LDX2</accession>
<name>A0A0A8LDX2_9SACH</name>
<dbReference type="EMBL" id="CCBQ010000047">
    <property type="protein sequence ID" value="CDO96555.1"/>
    <property type="molecule type" value="Genomic_DNA"/>
</dbReference>
<reference evidence="2 3" key="1">
    <citation type="submission" date="2014-03" db="EMBL/GenBank/DDBJ databases">
        <title>The genome of Kluyveromyces dobzhanskii.</title>
        <authorList>
            <person name="Nystedt B."/>
            <person name="Astrom S."/>
        </authorList>
    </citation>
    <scope>NUCLEOTIDE SEQUENCE [LARGE SCALE GENOMIC DNA]</scope>
    <source>
        <strain evidence="2 3">CBS 2104</strain>
    </source>
</reference>
<protein>
    <submittedName>
        <fullName evidence="2">WGS project CCBQ000000000 data, contig 00058</fullName>
    </submittedName>
</protein>